<dbReference type="Proteomes" id="UP000887569">
    <property type="component" value="Unplaced"/>
</dbReference>
<proteinExistence type="predicted"/>
<accession>A0A915BUA2</accession>
<organism evidence="1 2">
    <name type="scientific">Parascaris univalens</name>
    <name type="common">Nematode worm</name>
    <dbReference type="NCBI Taxonomy" id="6257"/>
    <lineage>
        <taxon>Eukaryota</taxon>
        <taxon>Metazoa</taxon>
        <taxon>Ecdysozoa</taxon>
        <taxon>Nematoda</taxon>
        <taxon>Chromadorea</taxon>
        <taxon>Rhabditida</taxon>
        <taxon>Spirurina</taxon>
        <taxon>Ascaridomorpha</taxon>
        <taxon>Ascaridoidea</taxon>
        <taxon>Ascarididae</taxon>
        <taxon>Parascaris</taxon>
    </lineage>
</organism>
<evidence type="ECO:0000313" key="2">
    <source>
        <dbReference type="WBParaSite" id="PgR060_g021_t04"/>
    </source>
</evidence>
<dbReference type="AlphaFoldDB" id="A0A915BUA2"/>
<reference evidence="2" key="1">
    <citation type="submission" date="2022-11" db="UniProtKB">
        <authorList>
            <consortium name="WormBaseParasite"/>
        </authorList>
    </citation>
    <scope>IDENTIFICATION</scope>
</reference>
<evidence type="ECO:0000313" key="1">
    <source>
        <dbReference type="Proteomes" id="UP000887569"/>
    </source>
</evidence>
<dbReference type="WBParaSite" id="PgR060_g021_t04">
    <property type="protein sequence ID" value="PgR060_g021_t04"/>
    <property type="gene ID" value="PgR060_g021"/>
</dbReference>
<name>A0A915BUA2_PARUN</name>
<sequence length="513" mass="57952">MGSYEHVEYVVNSCSCSNNAIIKTTTAEGFRSTDLVVADEKFGQQRNRNMANKEASAFVTERHVQLWTSTAFRTFLSLVGDRGRHNDIICVPQLLAVIALLSEVADHRARVALNEYLQPNAKAALPQQISPISEYLRSWEEFAETAAKPGSFNSNRRLLIHPMYTKSYGFETFMALKYLGIEMKIFEPQSGISELIAWIRRSCRTEEGALKIPYELWKNPESKSADLQMTNNQKCPILLLASHFYIPMSTNILDVNHVYLMNFKDREECEVVACRYWCRDMPPFRCISLPSGFMITLPTFCDDIAAYCVSNVDESSFKDAKELTDLVAAIRATDEQNCSFTPLTELYMPLFCGLPTKATNIADILAKSIPRIDKLFQPDGFGDLGIPGHEASHAVSTRLTTSIQCIDRIEIMHTPNPVDITLVKRIPRETEQHALLDRPFLLIVWDNIRNAPLYLARIANPVKKTEKMKVDGMDPTKEISIEARKMCSSIRKIGGWLHSTFRKGIGDTSVKTS</sequence>
<protein>
    <submittedName>
        <fullName evidence="2">Serpin domain-containing protein</fullName>
    </submittedName>
</protein>
<keyword evidence="1" id="KW-1185">Reference proteome</keyword>